<dbReference type="InterPro" id="IPR033254">
    <property type="entry name" value="Plant_FLA"/>
</dbReference>
<keyword evidence="1" id="KW-0472">Membrane</keyword>
<proteinExistence type="predicted"/>
<dbReference type="Gramene" id="TVU30147">
    <property type="protein sequence ID" value="TVU30147"/>
    <property type="gene ID" value="EJB05_21755"/>
</dbReference>
<evidence type="ECO:0000313" key="3">
    <source>
        <dbReference type="Proteomes" id="UP000324897"/>
    </source>
</evidence>
<comment type="caution">
    <text evidence="2">The sequence shown here is derived from an EMBL/GenBank/DDBJ whole genome shotgun (WGS) entry which is preliminary data.</text>
</comment>
<dbReference type="InterPro" id="IPR036378">
    <property type="entry name" value="FAS1_dom_sf"/>
</dbReference>
<keyword evidence="3" id="KW-1185">Reference proteome</keyword>
<dbReference type="EMBL" id="RWGY01000011">
    <property type="protein sequence ID" value="TVU30147.1"/>
    <property type="molecule type" value="Genomic_DNA"/>
</dbReference>
<accession>A0A5J9V417</accession>
<dbReference type="PANTHER" id="PTHR32382:SF37">
    <property type="entry name" value="OS02G0461000 PROTEIN"/>
    <property type="match status" value="1"/>
</dbReference>
<gene>
    <name evidence="2" type="ORF">EJB05_21755</name>
</gene>
<dbReference type="SUPFAM" id="SSF82153">
    <property type="entry name" value="FAS1 domain"/>
    <property type="match status" value="1"/>
</dbReference>
<dbReference type="AlphaFoldDB" id="A0A5J9V417"/>
<dbReference type="PANTHER" id="PTHR32382">
    <property type="entry name" value="FASCICLIN-LIKE ARABINOGALACTAN PROTEIN"/>
    <property type="match status" value="1"/>
</dbReference>
<name>A0A5J9V417_9POAL</name>
<reference evidence="2 3" key="1">
    <citation type="journal article" date="2019" name="Sci. Rep.">
        <title>A high-quality genome of Eragrostis curvula grass provides insights into Poaceae evolution and supports new strategies to enhance forage quality.</title>
        <authorList>
            <person name="Carballo J."/>
            <person name="Santos B.A.C.M."/>
            <person name="Zappacosta D."/>
            <person name="Garbus I."/>
            <person name="Selva J.P."/>
            <person name="Gallo C.A."/>
            <person name="Diaz A."/>
            <person name="Albertini E."/>
            <person name="Caccamo M."/>
            <person name="Echenique V."/>
        </authorList>
    </citation>
    <scope>NUCLEOTIDE SEQUENCE [LARGE SCALE GENOMIC DNA]</scope>
    <source>
        <strain evidence="3">cv. Victoria</strain>
        <tissue evidence="2">Leaf</tissue>
    </source>
</reference>
<keyword evidence="1" id="KW-1133">Transmembrane helix</keyword>
<evidence type="ECO:0000256" key="1">
    <source>
        <dbReference type="SAM" id="Phobius"/>
    </source>
</evidence>
<feature type="transmembrane region" description="Helical" evidence="1">
    <location>
        <begin position="41"/>
        <end position="63"/>
    </location>
</feature>
<evidence type="ECO:0000313" key="2">
    <source>
        <dbReference type="EMBL" id="TVU30147.1"/>
    </source>
</evidence>
<dbReference type="Proteomes" id="UP000324897">
    <property type="component" value="Chromosome 1"/>
</dbReference>
<evidence type="ECO:0008006" key="4">
    <source>
        <dbReference type="Google" id="ProtNLM"/>
    </source>
</evidence>
<dbReference type="OrthoDB" id="694090at2759"/>
<dbReference type="GO" id="GO:0005886">
    <property type="term" value="C:plasma membrane"/>
    <property type="evidence" value="ECO:0007669"/>
    <property type="project" value="TreeGrafter"/>
</dbReference>
<organism evidence="2 3">
    <name type="scientific">Eragrostis curvula</name>
    <name type="common">weeping love grass</name>
    <dbReference type="NCBI Taxonomy" id="38414"/>
    <lineage>
        <taxon>Eukaryota</taxon>
        <taxon>Viridiplantae</taxon>
        <taxon>Streptophyta</taxon>
        <taxon>Embryophyta</taxon>
        <taxon>Tracheophyta</taxon>
        <taxon>Spermatophyta</taxon>
        <taxon>Magnoliopsida</taxon>
        <taxon>Liliopsida</taxon>
        <taxon>Poales</taxon>
        <taxon>Poaceae</taxon>
        <taxon>PACMAD clade</taxon>
        <taxon>Chloridoideae</taxon>
        <taxon>Eragrostideae</taxon>
        <taxon>Eragrostidinae</taxon>
        <taxon>Eragrostis</taxon>
    </lineage>
</organism>
<protein>
    <recommendedName>
        <fullName evidence="4">FAS1 domain-containing protein</fullName>
    </recommendedName>
</protein>
<keyword evidence="1" id="KW-0812">Transmembrane</keyword>
<sequence length="256" mass="26334">MARPSPKDSNPVDLITGSLTPRTWTATHLLPTTTMASTNQIVLLLVLLAAAASPAALAAFDVVQMMADRPQYQQFSKLLVQTKVAEEANRLRAASLLAVPDRATAPFYALPADKLRAALANHVLLNYFDPIKLDEMKTRTAILPTMLSNTDKKLGVVNYSRADDGQMYFGAPGAPCVAKLVKVVAAKPYSISIMEVSEAILPPGSGAPAAAAAVPAAGRKGGKGKINPSSAAGLEESKMAAGGAGSTAAAAPGAAA</sequence>
<feature type="non-terminal residue" evidence="2">
    <location>
        <position position="1"/>
    </location>
</feature>